<comment type="similarity">
    <text evidence="1 3">Belongs to the TPP enzyme family.</text>
</comment>
<reference evidence="8" key="1">
    <citation type="submission" date="2017-09" db="EMBL/GenBank/DDBJ databases">
        <title>Depth-based differentiation of microbial function through sediment-hosted aquifers and enrichment of novel symbionts in the deep terrestrial subsurface.</title>
        <authorList>
            <person name="Probst A.J."/>
            <person name="Ladd B."/>
            <person name="Jarett J.K."/>
            <person name="Geller-Mcgrath D.E."/>
            <person name="Sieber C.M.K."/>
            <person name="Emerson J.B."/>
            <person name="Anantharaman K."/>
            <person name="Thomas B.C."/>
            <person name="Malmstrom R."/>
            <person name="Stieglmeier M."/>
            <person name="Klingl A."/>
            <person name="Woyke T."/>
            <person name="Ryan C.M."/>
            <person name="Banfield J.F."/>
        </authorList>
    </citation>
    <scope>NUCLEOTIDE SEQUENCE [LARGE SCALE GENOMIC DNA]</scope>
</reference>
<dbReference type="PANTHER" id="PTHR18968">
    <property type="entry name" value="THIAMINE PYROPHOSPHATE ENZYMES"/>
    <property type="match status" value="1"/>
</dbReference>
<comment type="caution">
    <text evidence="7">The sequence shown here is derived from an EMBL/GenBank/DDBJ whole genome shotgun (WGS) entry which is preliminary data.</text>
</comment>
<evidence type="ECO:0000313" key="8">
    <source>
        <dbReference type="Proteomes" id="UP000230078"/>
    </source>
</evidence>
<dbReference type="NCBIfam" id="NF006187">
    <property type="entry name" value="PRK08322.1"/>
    <property type="match status" value="1"/>
</dbReference>
<dbReference type="FunFam" id="3.40.50.970:FF:000007">
    <property type="entry name" value="Acetolactate synthase"/>
    <property type="match status" value="1"/>
</dbReference>
<dbReference type="InterPro" id="IPR045229">
    <property type="entry name" value="TPP_enz"/>
</dbReference>
<dbReference type="SUPFAM" id="SSF52467">
    <property type="entry name" value="DHS-like NAD/FAD-binding domain"/>
    <property type="match status" value="1"/>
</dbReference>
<sequence>MKASDLFIKALENEGVEYIFGVPGEENLDFVESLRISSIRLIVTRHEQVAGFMAATYGRLTGKPGVCLSTLGPGATNLVTAAAYATLGGMPMLMITGQKPILSSKQGHFQIIDIVNLMKPVTKYATQIVSAKTIPARVREAFRIAVAERPGAVHLELPEDIAAHEVSDDSHVFPIDTIRRPAAEEKAVARAVEMILAAKRPLILVGAGANRKLVSKALTAFVDDVNIPFFTTQMGKGVIDERHPLYMGTAALSSNDYVHCAIEQSDLIINVGHDVIEKPPFFMTHGGTKVIHVNYFSAAVDDVYFPQWEVIGDIGNAVWQMKEQLKRVLEGTIKPWDFSCFDHVKKDMKEHLSERAHDDAFPIIPQRFVSVVREVMPDDGITALDNGMYKIWFARQYEARSRNTILLDNALATMGAGVPSAMGARLVYPDKKILAVVGDGGFMMNSQDLETAVREKMHLVVLILNDSGYGMIQWKQHAMGFDSFGLEFGNPDFVKYAESYGAKGYRAASVSHLKELLTHALDTPDVHVIEVAVDYSENERVLTKGLKSKTCTC</sequence>
<organism evidence="7 8">
    <name type="scientific">Candidatus Magasanikbacteria bacterium CG_4_10_14_0_2_um_filter_41_31</name>
    <dbReference type="NCBI Taxonomy" id="1974639"/>
    <lineage>
        <taxon>Bacteria</taxon>
        <taxon>Candidatus Magasanikiibacteriota</taxon>
    </lineage>
</organism>
<dbReference type="PROSITE" id="PS00187">
    <property type="entry name" value="TPP_ENZYMES"/>
    <property type="match status" value="1"/>
</dbReference>
<dbReference type="Pfam" id="PF00205">
    <property type="entry name" value="TPP_enzyme_M"/>
    <property type="match status" value="1"/>
</dbReference>
<dbReference type="InterPro" id="IPR000399">
    <property type="entry name" value="TPP-bd_CS"/>
</dbReference>
<dbReference type="InterPro" id="IPR029061">
    <property type="entry name" value="THDP-binding"/>
</dbReference>
<evidence type="ECO:0000259" key="6">
    <source>
        <dbReference type="Pfam" id="PF02776"/>
    </source>
</evidence>
<dbReference type="CDD" id="cd07035">
    <property type="entry name" value="TPP_PYR_POX_like"/>
    <property type="match status" value="1"/>
</dbReference>
<feature type="domain" description="Thiamine pyrophosphate enzyme N-terminal TPP-binding" evidence="6">
    <location>
        <begin position="1"/>
        <end position="116"/>
    </location>
</feature>
<dbReference type="SUPFAM" id="SSF52518">
    <property type="entry name" value="Thiamin diphosphate-binding fold (THDP-binding)"/>
    <property type="match status" value="2"/>
</dbReference>
<dbReference type="InterPro" id="IPR011766">
    <property type="entry name" value="TPP_enzyme_TPP-bd"/>
</dbReference>
<dbReference type="AlphaFoldDB" id="A0A2M7V290"/>
<evidence type="ECO:0000256" key="3">
    <source>
        <dbReference type="RuleBase" id="RU362132"/>
    </source>
</evidence>
<dbReference type="InterPro" id="IPR029035">
    <property type="entry name" value="DHS-like_NAD/FAD-binding_dom"/>
</dbReference>
<dbReference type="GO" id="GO:0009097">
    <property type="term" value="P:isoleucine biosynthetic process"/>
    <property type="evidence" value="ECO:0007669"/>
    <property type="project" value="TreeGrafter"/>
</dbReference>
<dbReference type="GO" id="GO:0030976">
    <property type="term" value="F:thiamine pyrophosphate binding"/>
    <property type="evidence" value="ECO:0007669"/>
    <property type="project" value="InterPro"/>
</dbReference>
<evidence type="ECO:0000313" key="7">
    <source>
        <dbReference type="EMBL" id="PIZ92533.1"/>
    </source>
</evidence>
<dbReference type="PANTHER" id="PTHR18968:SF129">
    <property type="entry name" value="ACETOLACTATE SYNTHASE"/>
    <property type="match status" value="1"/>
</dbReference>
<dbReference type="GO" id="GO:0050660">
    <property type="term" value="F:flavin adenine dinucleotide binding"/>
    <property type="evidence" value="ECO:0007669"/>
    <property type="project" value="TreeGrafter"/>
</dbReference>
<keyword evidence="2 3" id="KW-0786">Thiamine pyrophosphate</keyword>
<evidence type="ECO:0000259" key="5">
    <source>
        <dbReference type="Pfam" id="PF02775"/>
    </source>
</evidence>
<dbReference type="Proteomes" id="UP000230078">
    <property type="component" value="Unassembled WGS sequence"/>
</dbReference>
<evidence type="ECO:0000259" key="4">
    <source>
        <dbReference type="Pfam" id="PF00205"/>
    </source>
</evidence>
<accession>A0A2M7V290</accession>
<dbReference type="Pfam" id="PF02776">
    <property type="entry name" value="TPP_enzyme_N"/>
    <property type="match status" value="1"/>
</dbReference>
<protein>
    <submittedName>
        <fullName evidence="7">Acetolactate synthase large subunit</fullName>
    </submittedName>
</protein>
<evidence type="ECO:0000256" key="1">
    <source>
        <dbReference type="ARBA" id="ARBA00007812"/>
    </source>
</evidence>
<dbReference type="GO" id="GO:0005948">
    <property type="term" value="C:acetolactate synthase complex"/>
    <property type="evidence" value="ECO:0007669"/>
    <property type="project" value="TreeGrafter"/>
</dbReference>
<feature type="domain" description="Thiamine pyrophosphate enzyme TPP-binding" evidence="5">
    <location>
        <begin position="385"/>
        <end position="531"/>
    </location>
</feature>
<dbReference type="GO" id="GO:0000287">
    <property type="term" value="F:magnesium ion binding"/>
    <property type="evidence" value="ECO:0007669"/>
    <property type="project" value="InterPro"/>
</dbReference>
<dbReference type="Gene3D" id="3.40.50.970">
    <property type="match status" value="2"/>
</dbReference>
<dbReference type="InterPro" id="IPR012000">
    <property type="entry name" value="Thiamin_PyroP_enz_cen_dom"/>
</dbReference>
<dbReference type="GO" id="GO:0009099">
    <property type="term" value="P:L-valine biosynthetic process"/>
    <property type="evidence" value="ECO:0007669"/>
    <property type="project" value="TreeGrafter"/>
</dbReference>
<dbReference type="EMBL" id="PFPI01000057">
    <property type="protein sequence ID" value="PIZ92533.1"/>
    <property type="molecule type" value="Genomic_DNA"/>
</dbReference>
<feature type="domain" description="Thiamine pyrophosphate enzyme central" evidence="4">
    <location>
        <begin position="188"/>
        <end position="320"/>
    </location>
</feature>
<evidence type="ECO:0000256" key="2">
    <source>
        <dbReference type="ARBA" id="ARBA00023052"/>
    </source>
</evidence>
<name>A0A2M7V290_9BACT</name>
<dbReference type="Pfam" id="PF02775">
    <property type="entry name" value="TPP_enzyme_C"/>
    <property type="match status" value="1"/>
</dbReference>
<dbReference type="Gene3D" id="3.40.50.1220">
    <property type="entry name" value="TPP-binding domain"/>
    <property type="match status" value="1"/>
</dbReference>
<dbReference type="GO" id="GO:0003984">
    <property type="term" value="F:acetolactate synthase activity"/>
    <property type="evidence" value="ECO:0007669"/>
    <property type="project" value="TreeGrafter"/>
</dbReference>
<dbReference type="InterPro" id="IPR012001">
    <property type="entry name" value="Thiamin_PyroP_enz_TPP-bd_dom"/>
</dbReference>
<gene>
    <name evidence="7" type="ORF">COX83_04040</name>
</gene>
<proteinExistence type="inferred from homology"/>